<evidence type="ECO:0000313" key="9">
    <source>
        <dbReference type="Proteomes" id="UP000660729"/>
    </source>
</evidence>
<dbReference type="Proteomes" id="UP000660729">
    <property type="component" value="Unassembled WGS sequence"/>
</dbReference>
<organism evidence="8 9">
    <name type="scientific">Pseudocercospora fuligena</name>
    <dbReference type="NCBI Taxonomy" id="685502"/>
    <lineage>
        <taxon>Eukaryota</taxon>
        <taxon>Fungi</taxon>
        <taxon>Dikarya</taxon>
        <taxon>Ascomycota</taxon>
        <taxon>Pezizomycotina</taxon>
        <taxon>Dothideomycetes</taxon>
        <taxon>Dothideomycetidae</taxon>
        <taxon>Mycosphaerellales</taxon>
        <taxon>Mycosphaerellaceae</taxon>
        <taxon>Pseudocercospora</taxon>
    </lineage>
</organism>
<dbReference type="GO" id="GO:0006865">
    <property type="term" value="P:amino acid transport"/>
    <property type="evidence" value="ECO:0007669"/>
    <property type="project" value="InterPro"/>
</dbReference>
<feature type="compositionally biased region" description="Polar residues" evidence="6">
    <location>
        <begin position="42"/>
        <end position="68"/>
    </location>
</feature>
<dbReference type="OrthoDB" id="5280838at2759"/>
<keyword evidence="2" id="KW-0813">Transport</keyword>
<dbReference type="SUPFAM" id="SSF46934">
    <property type="entry name" value="UBA-like"/>
    <property type="match status" value="1"/>
</dbReference>
<feature type="transmembrane region" description="Helical" evidence="7">
    <location>
        <begin position="1149"/>
        <end position="1175"/>
    </location>
</feature>
<evidence type="ECO:0000256" key="4">
    <source>
        <dbReference type="ARBA" id="ARBA00022989"/>
    </source>
</evidence>
<dbReference type="PANTHER" id="PTHR45649">
    <property type="entry name" value="AMINO-ACID PERMEASE BAT1"/>
    <property type="match status" value="1"/>
</dbReference>
<feature type="compositionally biased region" description="Basic and acidic residues" evidence="6">
    <location>
        <begin position="325"/>
        <end position="339"/>
    </location>
</feature>
<reference evidence="8" key="1">
    <citation type="submission" date="2020-04" db="EMBL/GenBank/DDBJ databases">
        <title>Draft genome resource of the tomato pathogen Pseudocercospora fuligena.</title>
        <authorList>
            <person name="Zaccaron A."/>
        </authorList>
    </citation>
    <scope>NUCLEOTIDE SEQUENCE</scope>
    <source>
        <strain evidence="8">PF001</strain>
    </source>
</reference>
<feature type="transmembrane region" description="Helical" evidence="7">
    <location>
        <begin position="904"/>
        <end position="931"/>
    </location>
</feature>
<evidence type="ECO:0000313" key="8">
    <source>
        <dbReference type="EMBL" id="KAF7189228.1"/>
    </source>
</evidence>
<comment type="subcellular location">
    <subcellularLocation>
        <location evidence="1">Membrane</location>
        <topology evidence="1">Multi-pass membrane protein</topology>
    </subcellularLocation>
</comment>
<dbReference type="InterPro" id="IPR009060">
    <property type="entry name" value="UBA-like_sf"/>
</dbReference>
<name>A0A8H6RDS1_9PEZI</name>
<feature type="transmembrane region" description="Helical" evidence="7">
    <location>
        <begin position="1215"/>
        <end position="1235"/>
    </location>
</feature>
<dbReference type="GO" id="GO:0022857">
    <property type="term" value="F:transmembrane transporter activity"/>
    <property type="evidence" value="ECO:0007669"/>
    <property type="project" value="InterPro"/>
</dbReference>
<feature type="region of interest" description="Disordered" evidence="6">
    <location>
        <begin position="42"/>
        <end position="71"/>
    </location>
</feature>
<dbReference type="Gene3D" id="1.20.1740.10">
    <property type="entry name" value="Amino acid/polyamine transporter I"/>
    <property type="match status" value="1"/>
</dbReference>
<evidence type="ECO:0000256" key="2">
    <source>
        <dbReference type="ARBA" id="ARBA00022448"/>
    </source>
</evidence>
<sequence length="1367" mass="150758">MPRSEKQVKSVMVISTNMDAPRDGTPFSRADSAIGSDVTLSRATTNFNTPEPQNLSITPSGRDSSVSSEHIRSDDNIETEMAVTTDERKRKLSVDARDDTMRREKAVRLAQELSPKHTGMASYNHIAESDVVRATDDSSSRAPQIGSAEHPEIIEDKTEESLEKDIAKITEIVGTSKEDARELLQQSCGDVQEAVGRFYERNSPTLVEQALAEMEVGKCPKTRKKFLRKGDVLIVLDDNNLGLSCRVRMEDLRAASSWFEESLSAAPETPSGSDGVKYLYTLQRPTSSDSVPELLMRSLDVLTRDCRDEIFTRPVQEQGGAPEDIPSKRESKKPIKQEADGGAEAAVTVGSQKDTDWLKAYETLLRIISHTSPKHLLLDQDSINKSLPRIEAVSKLAHLYEANTTSSPVTSALTVLFDGFDKRNMLWASIAGSAVKWLAVGANLKKASIYKEAFRLSHFADGFSEHGVPDIVRARVEHRAREMEYQRIAINSHLLSFTIKASEGREVPVSPSTDFLAYSVLVYHKEWIAEHFRFHDSETNQSQTSAFCNHEEQDCLQPAEFYRLLGGTDDYLPEAHVFAAVTRRYSDGRRDSARDLDPDKKESVRAILKTIKGRAAEIVEPITTMRTTTRMTEDVRLNQAIGLRYCMSRLKLVCAAHHWLPIGRSHCKQTMARFLHTNVAHLDEDPFGPSSPEQSDDEEQAHDRGYSAVVESWIADFWEEDWDSPNPAQDQAVAFSAALTAQTTTGANFFAKKEPAITPQELGLKDKEAMEHARRYDPAGFEWKRREICIERRKVENAKPIARKVEKTQPDAEIPIKNPSKAHEAITIAGNLVQDNRDEAILILNTLAYQRPDLRLEYTDNLQLASLGHAPILRTMLGLSFAILNSWAALAAGLSFALPSGGPVAVLWGFVTAGICNLSLAASLAEFLSAYPTAGGQYHWVAVMSPEKLKRGLSWVTGWISLSGWVALVAVNSVIESQLILAIAQLEHPGYVPERWHQFLIYIAVTILDFLINAFGSKLLPIINQVALGWSLVGFVVISITALACAAPDYASAEFVFTNFTNSTGWPDGLAWLLGLLQGGLALTAFDAVAHMIEEIPNASIEGPKIMVYCQCIGISTGFVFLIILLFVSGGQANLETIISSPLGPLLQILFIATSSKVGAICLLIFPLICFMFAGNSVLTTSSRMTFAFARDGGLPLSKFWWEVHPKLGVPLNALYLNVVVVIIFGCIFLGSSVAFNAITAASVVALGVSYGMPVAVNLFQGRRKLPERAFALPDWLGWTANIIGLAYTALTTVLFVFPPFLPVTGSTMNYCIVAFAIILLISVVQWIVDGRKNYQGPRVTIDVREHEQAVQERRSVDTGIPKAVQT</sequence>
<gene>
    <name evidence="8" type="ORF">HII31_09381</name>
</gene>
<feature type="transmembrane region" description="Helical" evidence="7">
    <location>
        <begin position="1027"/>
        <end position="1050"/>
    </location>
</feature>
<feature type="transmembrane region" description="Helical" evidence="7">
    <location>
        <begin position="995"/>
        <end position="1015"/>
    </location>
</feature>
<feature type="transmembrane region" description="Helical" evidence="7">
    <location>
        <begin position="1106"/>
        <end position="1129"/>
    </location>
</feature>
<evidence type="ECO:0000256" key="3">
    <source>
        <dbReference type="ARBA" id="ARBA00022692"/>
    </source>
</evidence>
<dbReference type="PROSITE" id="PS00218">
    <property type="entry name" value="AMINO_ACID_PERMEASE_1"/>
    <property type="match status" value="1"/>
</dbReference>
<feature type="transmembrane region" description="Helical" evidence="7">
    <location>
        <begin position="952"/>
        <end position="975"/>
    </location>
</feature>
<evidence type="ECO:0000256" key="5">
    <source>
        <dbReference type="ARBA" id="ARBA00023136"/>
    </source>
</evidence>
<keyword evidence="4 7" id="KW-1133">Transmembrane helix</keyword>
<keyword evidence="3 7" id="KW-0812">Transmembrane</keyword>
<dbReference type="InterPro" id="IPR004840">
    <property type="entry name" value="Amino_acid_permease_CS"/>
</dbReference>
<feature type="transmembrane region" description="Helical" evidence="7">
    <location>
        <begin position="876"/>
        <end position="898"/>
    </location>
</feature>
<proteinExistence type="predicted"/>
<comment type="caution">
    <text evidence="8">The sequence shown here is derived from an EMBL/GenBank/DDBJ whole genome shotgun (WGS) entry which is preliminary data.</text>
</comment>
<evidence type="ECO:0000256" key="1">
    <source>
        <dbReference type="ARBA" id="ARBA00004141"/>
    </source>
</evidence>
<dbReference type="EMBL" id="JABCIY010000193">
    <property type="protein sequence ID" value="KAF7189228.1"/>
    <property type="molecule type" value="Genomic_DNA"/>
</dbReference>
<feature type="transmembrane region" description="Helical" evidence="7">
    <location>
        <begin position="1241"/>
        <end position="1260"/>
    </location>
</feature>
<dbReference type="Pfam" id="PF13520">
    <property type="entry name" value="AA_permease_2"/>
    <property type="match status" value="1"/>
</dbReference>
<keyword evidence="9" id="KW-1185">Reference proteome</keyword>
<dbReference type="GO" id="GO:0016020">
    <property type="term" value="C:membrane"/>
    <property type="evidence" value="ECO:0007669"/>
    <property type="project" value="UniProtKB-SubCell"/>
</dbReference>
<evidence type="ECO:0000256" key="6">
    <source>
        <dbReference type="SAM" id="MobiDB-lite"/>
    </source>
</evidence>
<feature type="transmembrane region" description="Helical" evidence="7">
    <location>
        <begin position="1308"/>
        <end position="1329"/>
    </location>
</feature>
<dbReference type="InterPro" id="IPR002293">
    <property type="entry name" value="AA/rel_permease1"/>
</dbReference>
<feature type="region of interest" description="Disordered" evidence="6">
    <location>
        <begin position="683"/>
        <end position="703"/>
    </location>
</feature>
<dbReference type="PANTHER" id="PTHR45649:SF14">
    <property type="entry name" value="GABA PERMEASE"/>
    <property type="match status" value="1"/>
</dbReference>
<keyword evidence="5 7" id="KW-0472">Membrane</keyword>
<feature type="region of interest" description="Disordered" evidence="6">
    <location>
        <begin position="312"/>
        <end position="346"/>
    </location>
</feature>
<accession>A0A8H6RDS1</accession>
<protein>
    <submittedName>
        <fullName evidence="8">Putative amino-acid permease C15C4.04c</fullName>
    </submittedName>
</protein>
<feature type="transmembrane region" description="Helical" evidence="7">
    <location>
        <begin position="1070"/>
        <end position="1094"/>
    </location>
</feature>
<feature type="transmembrane region" description="Helical" evidence="7">
    <location>
        <begin position="1281"/>
        <end position="1302"/>
    </location>
</feature>
<evidence type="ECO:0000256" key="7">
    <source>
        <dbReference type="SAM" id="Phobius"/>
    </source>
</evidence>